<reference evidence="1 2" key="1">
    <citation type="submission" date="2016-03" db="EMBL/GenBank/DDBJ databases">
        <title>Acetic acid bacteria sequencing.</title>
        <authorList>
            <person name="Brandt J."/>
            <person name="Jakob F."/>
            <person name="Vogel R.F."/>
        </authorList>
    </citation>
    <scope>NUCLEOTIDE SEQUENCE [LARGE SCALE GENOMIC DNA]</scope>
    <source>
        <strain evidence="1 2">TMW2.1153</strain>
    </source>
</reference>
<accession>A0A1U9KES4</accession>
<dbReference type="Proteomes" id="UP000188937">
    <property type="component" value="Chromosome"/>
</dbReference>
<dbReference type="OrthoDB" id="7281338at2"/>
<evidence type="ECO:0000313" key="2">
    <source>
        <dbReference type="Proteomes" id="UP000188937"/>
    </source>
</evidence>
<proteinExistence type="predicted"/>
<name>A0A1U9KES4_ACEAC</name>
<dbReference type="RefSeq" id="WP_077812261.1">
    <property type="nucleotide sequence ID" value="NZ_CP014692.1"/>
</dbReference>
<dbReference type="STRING" id="435.A0U92_04895"/>
<sequence length="128" mass="13532">MKKFLLLGILCLGCEGCSTIPAEAQHDLLGLSRSDLVACAGVPDQDETRDDQEVLVWKIEKSGRGSFSISAPLDISMTINTSGACHVIASVRDGKVARLAYTGPSSTWQGKDAACEPVLRACVIPAVK</sequence>
<dbReference type="AlphaFoldDB" id="A0A1U9KES4"/>
<keyword evidence="2" id="KW-1185">Reference proteome</keyword>
<dbReference type="EMBL" id="CP014692">
    <property type="protein sequence ID" value="AQS84219.1"/>
    <property type="molecule type" value="Genomic_DNA"/>
</dbReference>
<protein>
    <submittedName>
        <fullName evidence="1">Uncharacterized protein</fullName>
    </submittedName>
</protein>
<organism evidence="1 2">
    <name type="scientific">Acetobacter aceti</name>
    <dbReference type="NCBI Taxonomy" id="435"/>
    <lineage>
        <taxon>Bacteria</taxon>
        <taxon>Pseudomonadati</taxon>
        <taxon>Pseudomonadota</taxon>
        <taxon>Alphaproteobacteria</taxon>
        <taxon>Acetobacterales</taxon>
        <taxon>Acetobacteraceae</taxon>
        <taxon>Acetobacter</taxon>
        <taxon>Acetobacter subgen. Acetobacter</taxon>
    </lineage>
</organism>
<evidence type="ECO:0000313" key="1">
    <source>
        <dbReference type="EMBL" id="AQS84219.1"/>
    </source>
</evidence>
<dbReference type="KEGG" id="aace:A0U92_04895"/>
<gene>
    <name evidence="1" type="ORF">A0U92_04895</name>
</gene>